<dbReference type="Proteomes" id="UP000294480">
    <property type="component" value="Unassembled WGS sequence"/>
</dbReference>
<evidence type="ECO:0000256" key="1">
    <source>
        <dbReference type="PROSITE-ProRule" id="PRU00339"/>
    </source>
</evidence>
<sequence length="447" mass="50252">MTVEHINQLYQQKRFDEAEQAAKQLLHHEPHNVDALYVFALVMQAQMQFAKALELILKLLELNPNHLFAHTVLTFCCAQLGLADLALPYLQRREQSNVAGEQSWLAGLYTNLAMYDKALSIQQAASLAHPDDPYAQYTMGTIQMAAGQTAVGMLNYRHLASRKMFRTFRQDLLNQGWNVEQYWEGESVVGKTILLFPVGGYGDYMQFCRYVKGLKALGAKRILGLVYNHRIHGLLRSCADLEIIDNHNGHEFDCWTDPFGLCAYLHPKFGYLAQPKYLTAPVSASAEELVQNIRIRAAGRRCIGLAWHSETHDAVGRNIPLANLLPLFGMPNVHWVIFQRGVALTEFQNTGLASLCTVVDEDVTFDEAAAIVSGLDGVASIDSFMTHLSGSIGQKVYFLAGRSLDWRHMNEETVSLWYPNTTIIRQPTLGDWRGVIQQLQVDLNLSI</sequence>
<dbReference type="InterPro" id="IPR011990">
    <property type="entry name" value="TPR-like_helical_dom_sf"/>
</dbReference>
<dbReference type="Pfam" id="PF12895">
    <property type="entry name" value="ANAPC3"/>
    <property type="match status" value="1"/>
</dbReference>
<accession>A0A4R6YAI2</accession>
<dbReference type="PROSITE" id="PS50005">
    <property type="entry name" value="TPR"/>
    <property type="match status" value="1"/>
</dbReference>
<keyword evidence="1" id="KW-0802">TPR repeat</keyword>
<name>A0A4R6YAI2_9BURK</name>
<dbReference type="EMBL" id="SNZE01000003">
    <property type="protein sequence ID" value="TDR32579.1"/>
    <property type="molecule type" value="Genomic_DNA"/>
</dbReference>
<gene>
    <name evidence="2" type="ORF">DFR44_10392</name>
</gene>
<dbReference type="InterPro" id="IPR019734">
    <property type="entry name" value="TPR_rpt"/>
</dbReference>
<dbReference type="SUPFAM" id="SSF53756">
    <property type="entry name" value="UDP-Glycosyltransferase/glycogen phosphorylase"/>
    <property type="match status" value="1"/>
</dbReference>
<evidence type="ECO:0000313" key="2">
    <source>
        <dbReference type="EMBL" id="TDR32579.1"/>
    </source>
</evidence>
<dbReference type="AlphaFoldDB" id="A0A4R6YAI2"/>
<feature type="repeat" description="TPR" evidence="1">
    <location>
        <begin position="33"/>
        <end position="66"/>
    </location>
</feature>
<evidence type="ECO:0000313" key="3">
    <source>
        <dbReference type="Proteomes" id="UP000294480"/>
    </source>
</evidence>
<dbReference type="OrthoDB" id="9814129at2"/>
<dbReference type="SUPFAM" id="SSF48452">
    <property type="entry name" value="TPR-like"/>
    <property type="match status" value="1"/>
</dbReference>
<dbReference type="RefSeq" id="WP_133619125.1">
    <property type="nucleotide sequence ID" value="NZ_SNZE01000003.1"/>
</dbReference>
<organism evidence="2 3">
    <name type="scientific">Hydromonas duriensis</name>
    <dbReference type="NCBI Taxonomy" id="1527608"/>
    <lineage>
        <taxon>Bacteria</taxon>
        <taxon>Pseudomonadati</taxon>
        <taxon>Pseudomonadota</taxon>
        <taxon>Betaproteobacteria</taxon>
        <taxon>Burkholderiales</taxon>
        <taxon>Burkholderiaceae</taxon>
        <taxon>Hydromonas</taxon>
    </lineage>
</organism>
<reference evidence="2 3" key="1">
    <citation type="submission" date="2019-03" db="EMBL/GenBank/DDBJ databases">
        <title>Genomic Encyclopedia of Type Strains, Phase IV (KMG-IV): sequencing the most valuable type-strain genomes for metagenomic binning, comparative biology and taxonomic classification.</title>
        <authorList>
            <person name="Goeker M."/>
        </authorList>
    </citation>
    <scope>NUCLEOTIDE SEQUENCE [LARGE SCALE GENOMIC DNA]</scope>
    <source>
        <strain evidence="2 3">DSM 102852</strain>
    </source>
</reference>
<keyword evidence="3" id="KW-1185">Reference proteome</keyword>
<proteinExistence type="predicted"/>
<comment type="caution">
    <text evidence="2">The sequence shown here is derived from an EMBL/GenBank/DDBJ whole genome shotgun (WGS) entry which is preliminary data.</text>
</comment>
<dbReference type="Gene3D" id="1.25.40.10">
    <property type="entry name" value="Tetratricopeptide repeat domain"/>
    <property type="match status" value="1"/>
</dbReference>
<protein>
    <submittedName>
        <fullName evidence="2">Anaphase-promoting complex subunit 3</fullName>
    </submittedName>
</protein>